<dbReference type="EC" id="2.7.13.3" evidence="2"/>
<dbReference type="InterPro" id="IPR036890">
    <property type="entry name" value="HATPase_C_sf"/>
</dbReference>
<dbReference type="GO" id="GO:0000155">
    <property type="term" value="F:phosphorelay sensor kinase activity"/>
    <property type="evidence" value="ECO:0007669"/>
    <property type="project" value="InterPro"/>
</dbReference>
<dbReference type="Gene3D" id="3.30.565.10">
    <property type="entry name" value="Histidine kinase-like ATPase, C-terminal domain"/>
    <property type="match status" value="1"/>
</dbReference>
<keyword evidence="9" id="KW-0472">Membrane</keyword>
<evidence type="ECO:0000256" key="3">
    <source>
        <dbReference type="ARBA" id="ARBA00022679"/>
    </source>
</evidence>
<dbReference type="Pfam" id="PF07730">
    <property type="entry name" value="HisKA_3"/>
    <property type="match status" value="1"/>
</dbReference>
<evidence type="ECO:0000259" key="10">
    <source>
        <dbReference type="PROSITE" id="PS50109"/>
    </source>
</evidence>
<keyword evidence="12" id="KW-1185">Reference proteome</keyword>
<keyword evidence="9" id="KW-1133">Transmembrane helix</keyword>
<dbReference type="Proteomes" id="UP000198935">
    <property type="component" value="Unassembled WGS sequence"/>
</dbReference>
<feature type="transmembrane region" description="Helical" evidence="9">
    <location>
        <begin position="123"/>
        <end position="143"/>
    </location>
</feature>
<dbReference type="Gene3D" id="1.20.5.1930">
    <property type="match status" value="1"/>
</dbReference>
<evidence type="ECO:0000256" key="1">
    <source>
        <dbReference type="ARBA" id="ARBA00000085"/>
    </source>
</evidence>
<evidence type="ECO:0000313" key="12">
    <source>
        <dbReference type="Proteomes" id="UP000198935"/>
    </source>
</evidence>
<comment type="catalytic activity">
    <reaction evidence="1">
        <text>ATP + protein L-histidine = ADP + protein N-phospho-L-histidine.</text>
        <dbReference type="EC" id="2.7.13.3"/>
    </reaction>
</comment>
<evidence type="ECO:0000313" key="11">
    <source>
        <dbReference type="EMBL" id="SDY22123.1"/>
    </source>
</evidence>
<dbReference type="InterPro" id="IPR005467">
    <property type="entry name" value="His_kinase_dom"/>
</dbReference>
<dbReference type="OrthoDB" id="9781904at2"/>
<dbReference type="SUPFAM" id="SSF55874">
    <property type="entry name" value="ATPase domain of HSP90 chaperone/DNA topoisomerase II/histidine kinase"/>
    <property type="match status" value="1"/>
</dbReference>
<keyword evidence="7" id="KW-0902">Two-component regulatory system</keyword>
<dbReference type="AlphaFoldDB" id="A0A1H3I327"/>
<dbReference type="PANTHER" id="PTHR24421:SF55">
    <property type="entry name" value="SENSOR HISTIDINE KINASE YDFH"/>
    <property type="match status" value="1"/>
</dbReference>
<keyword evidence="6" id="KW-0067">ATP-binding</keyword>
<dbReference type="InterPro" id="IPR003594">
    <property type="entry name" value="HATPase_dom"/>
</dbReference>
<dbReference type="PROSITE" id="PS50109">
    <property type="entry name" value="HIS_KIN"/>
    <property type="match status" value="1"/>
</dbReference>
<keyword evidence="9" id="KW-0812">Transmembrane</keyword>
<proteinExistence type="predicted"/>
<dbReference type="GO" id="GO:0046983">
    <property type="term" value="F:protein dimerization activity"/>
    <property type="evidence" value="ECO:0007669"/>
    <property type="project" value="InterPro"/>
</dbReference>
<dbReference type="InterPro" id="IPR050482">
    <property type="entry name" value="Sensor_HK_TwoCompSys"/>
</dbReference>
<organism evidence="11 12">
    <name type="scientific">Evansella caseinilytica</name>
    <dbReference type="NCBI Taxonomy" id="1503961"/>
    <lineage>
        <taxon>Bacteria</taxon>
        <taxon>Bacillati</taxon>
        <taxon>Bacillota</taxon>
        <taxon>Bacilli</taxon>
        <taxon>Bacillales</taxon>
        <taxon>Bacillaceae</taxon>
        <taxon>Evansella</taxon>
    </lineage>
</organism>
<dbReference type="Pfam" id="PF02518">
    <property type="entry name" value="HATPase_c"/>
    <property type="match status" value="1"/>
</dbReference>
<feature type="coiled-coil region" evidence="8">
    <location>
        <begin position="177"/>
        <end position="204"/>
    </location>
</feature>
<keyword evidence="4" id="KW-0547">Nucleotide-binding</keyword>
<dbReference type="GO" id="GO:0016020">
    <property type="term" value="C:membrane"/>
    <property type="evidence" value="ECO:0007669"/>
    <property type="project" value="InterPro"/>
</dbReference>
<accession>A0A1H3I327</accession>
<dbReference type="InterPro" id="IPR011712">
    <property type="entry name" value="Sig_transdc_His_kin_sub3_dim/P"/>
</dbReference>
<dbReference type="STRING" id="1503961.SAMN05421736_101702"/>
<evidence type="ECO:0000256" key="8">
    <source>
        <dbReference type="SAM" id="Coils"/>
    </source>
</evidence>
<dbReference type="PANTHER" id="PTHR24421">
    <property type="entry name" value="NITRATE/NITRITE SENSOR PROTEIN NARX-RELATED"/>
    <property type="match status" value="1"/>
</dbReference>
<name>A0A1H3I327_9BACI</name>
<dbReference type="CDD" id="cd16917">
    <property type="entry name" value="HATPase_UhpB-NarQ-NarX-like"/>
    <property type="match status" value="1"/>
</dbReference>
<feature type="transmembrane region" description="Helical" evidence="9">
    <location>
        <begin position="48"/>
        <end position="67"/>
    </location>
</feature>
<sequence>MEKVIANHHRGQNMLEDLFISRHYIIIWIVFVYIATIILQYFEKPLPIQTVVFTLIVVGLMSLHWFSRRLKSSHMPYFFIVQGSLIFLASLIMPMGSLAVLLGLLPIFISQAMIIYNNVYKIISVFLLIYLIYIVGVAMNYGATQLPGFIAIFFLVLASIIPLMIIIKRQFHDQHRIRNYVVQLEKAHKKVEELTLANERQRMARDLHDTLAQGLAGLIMQLEAVDAHLSKGNTLRSQQIIQQAMQRARKTLHDARGVIDDLRAATENDLAFDTIVAEEIHQFAEATGLPVQSDIKLNQPLSSLVKEQCFYILSEALTNIAKHAKATKVYVVITEDADSLLLEVKDNGVGFDKTSLGKQPGHYGVLGLYERARLMGGTLQVNSEPSDGTAIQLQVPIGKEEKE</sequence>
<evidence type="ECO:0000256" key="2">
    <source>
        <dbReference type="ARBA" id="ARBA00012438"/>
    </source>
</evidence>
<feature type="transmembrane region" description="Helical" evidence="9">
    <location>
        <begin position="149"/>
        <end position="167"/>
    </location>
</feature>
<feature type="transmembrane region" description="Helical" evidence="9">
    <location>
        <begin position="24"/>
        <end position="42"/>
    </location>
</feature>
<gene>
    <name evidence="11" type="ORF">SAMN05421736_101702</name>
</gene>
<feature type="transmembrane region" description="Helical" evidence="9">
    <location>
        <begin position="98"/>
        <end position="116"/>
    </location>
</feature>
<evidence type="ECO:0000256" key="5">
    <source>
        <dbReference type="ARBA" id="ARBA00022777"/>
    </source>
</evidence>
<evidence type="ECO:0000256" key="7">
    <source>
        <dbReference type="ARBA" id="ARBA00023012"/>
    </source>
</evidence>
<dbReference type="SMART" id="SM00387">
    <property type="entry name" value="HATPase_c"/>
    <property type="match status" value="1"/>
</dbReference>
<dbReference type="EMBL" id="FNPI01000001">
    <property type="protein sequence ID" value="SDY22123.1"/>
    <property type="molecule type" value="Genomic_DNA"/>
</dbReference>
<protein>
    <recommendedName>
        <fullName evidence="2">histidine kinase</fullName>
        <ecNumber evidence="2">2.7.13.3</ecNumber>
    </recommendedName>
</protein>
<evidence type="ECO:0000256" key="4">
    <source>
        <dbReference type="ARBA" id="ARBA00022741"/>
    </source>
</evidence>
<keyword evidence="5 11" id="KW-0418">Kinase</keyword>
<dbReference type="GO" id="GO:0005524">
    <property type="term" value="F:ATP binding"/>
    <property type="evidence" value="ECO:0007669"/>
    <property type="project" value="UniProtKB-KW"/>
</dbReference>
<feature type="domain" description="Histidine kinase" evidence="10">
    <location>
        <begin position="206"/>
        <end position="399"/>
    </location>
</feature>
<keyword evidence="3" id="KW-0808">Transferase</keyword>
<reference evidence="12" key="1">
    <citation type="submission" date="2016-10" db="EMBL/GenBank/DDBJ databases">
        <authorList>
            <person name="Varghese N."/>
            <person name="Submissions S."/>
        </authorList>
    </citation>
    <scope>NUCLEOTIDE SEQUENCE [LARGE SCALE GENOMIC DNA]</scope>
    <source>
        <strain evidence="12">SP</strain>
    </source>
</reference>
<keyword evidence="8" id="KW-0175">Coiled coil</keyword>
<evidence type="ECO:0000256" key="6">
    <source>
        <dbReference type="ARBA" id="ARBA00022840"/>
    </source>
</evidence>
<evidence type="ECO:0000256" key="9">
    <source>
        <dbReference type="SAM" id="Phobius"/>
    </source>
</evidence>